<accession>G4RFD2</accession>
<reference evidence="1 2" key="1">
    <citation type="journal article" date="2012" name="J. Bacteriol.">
        <title>Complete genome sequence of Pelagibacterium halotolerans B2T.</title>
        <authorList>
            <person name="Huo Y.Y."/>
            <person name="Cheng H."/>
            <person name="Han X.F."/>
            <person name="Jiang X.W."/>
            <person name="Sun C."/>
            <person name="Zhang X.Q."/>
            <person name="Zhu X.F."/>
            <person name="Liu Y.F."/>
            <person name="Li P.F."/>
            <person name="Ni P.X."/>
            <person name="Wu M."/>
        </authorList>
    </citation>
    <scope>NUCLEOTIDE SEQUENCE [LARGE SCALE GENOMIC DNA]</scope>
    <source>
        <strain evidence="2">DSM 22347 / JCM 15775 / CGMCC 1.7692 / B2</strain>
    </source>
</reference>
<dbReference type="AlphaFoldDB" id="G4RFD2"/>
<dbReference type="HOGENOM" id="CLU_155311_6_1_5"/>
<dbReference type="KEGG" id="phl:KKY_1960"/>
<organism evidence="1 2">
    <name type="scientific">Pelagibacterium halotolerans (strain DSM 22347 / JCM 15775 / CGMCC 1.7692 / B2)</name>
    <dbReference type="NCBI Taxonomy" id="1082931"/>
    <lineage>
        <taxon>Bacteria</taxon>
        <taxon>Pseudomonadati</taxon>
        <taxon>Pseudomonadota</taxon>
        <taxon>Alphaproteobacteria</taxon>
        <taxon>Hyphomicrobiales</taxon>
        <taxon>Devosiaceae</taxon>
        <taxon>Pelagibacterium</taxon>
    </lineage>
</organism>
<evidence type="ECO:0000313" key="1">
    <source>
        <dbReference type="EMBL" id="AEQ51970.1"/>
    </source>
</evidence>
<evidence type="ECO:0000313" key="2">
    <source>
        <dbReference type="Proteomes" id="UP000008850"/>
    </source>
</evidence>
<proteinExistence type="predicted"/>
<protein>
    <submittedName>
        <fullName evidence="1">Uncharacterized protein</fullName>
    </submittedName>
</protein>
<dbReference type="RefSeq" id="WP_014131119.1">
    <property type="nucleotide sequence ID" value="NC_016078.1"/>
</dbReference>
<keyword evidence="2" id="KW-1185">Reference proteome</keyword>
<dbReference type="EMBL" id="CP003075">
    <property type="protein sequence ID" value="AEQ51970.1"/>
    <property type="molecule type" value="Genomic_DNA"/>
</dbReference>
<dbReference type="eggNOG" id="COG4710">
    <property type="taxonomic scope" value="Bacteria"/>
</dbReference>
<dbReference type="STRING" id="1082931.KKY_1960"/>
<dbReference type="Proteomes" id="UP000008850">
    <property type="component" value="Chromosome"/>
</dbReference>
<sequence>MSVTIDLSPELEARLKALAAETGEPLDKLLQLSLEHGLEDLEDYHAALAAMRRIESGESEIISAEEMERRLGLDG</sequence>
<name>G4RFD2_PELHB</name>
<gene>
    <name evidence="1" type="ordered locus">KKY_1960</name>
</gene>